<dbReference type="Gene3D" id="3.90.230.10">
    <property type="entry name" value="Creatinase/methionine aminopeptidase superfamily"/>
    <property type="match status" value="1"/>
</dbReference>
<reference evidence="3" key="2">
    <citation type="journal article" date="2018" name="Biosci. Biotechnol. Biochem.">
        <title>Polysaccharide hydrolase of the hadal zone amphipods Hirondellea gigas.</title>
        <authorList>
            <person name="Kobayashi H."/>
            <person name="Nagahama T."/>
            <person name="Arai W."/>
            <person name="Sasagawa Y."/>
            <person name="Umeda M."/>
            <person name="Hayashi T."/>
            <person name="Nikaido I."/>
            <person name="Watanabe H."/>
            <person name="Oguri K."/>
            <person name="Kitazato H."/>
            <person name="Fujioka K."/>
            <person name="Kido Y."/>
            <person name="Takami H."/>
        </authorList>
    </citation>
    <scope>NUCLEOTIDE SEQUENCE</scope>
    <source>
        <tissue evidence="3">Whole body</tissue>
    </source>
</reference>
<dbReference type="AlphaFoldDB" id="A0A2P2I6T2"/>
<dbReference type="SUPFAM" id="SSF46785">
    <property type="entry name" value="Winged helix' DNA-binding domain"/>
    <property type="match status" value="1"/>
</dbReference>
<dbReference type="InterPro" id="IPR000994">
    <property type="entry name" value="Pept_M24"/>
</dbReference>
<comment type="similarity">
    <text evidence="1">Belongs to the peptidase M24 family.</text>
</comment>
<evidence type="ECO:0000256" key="1">
    <source>
        <dbReference type="ARBA" id="ARBA00007319"/>
    </source>
</evidence>
<dbReference type="NCBIfam" id="TIGR00495">
    <property type="entry name" value="crvDNA_42K"/>
    <property type="match status" value="1"/>
</dbReference>
<accession>A0A2P2I6T2</accession>
<dbReference type="Pfam" id="PF00557">
    <property type="entry name" value="Peptidase_M24"/>
    <property type="match status" value="1"/>
</dbReference>
<dbReference type="EMBL" id="IACT01004491">
    <property type="protein sequence ID" value="LAC23682.1"/>
    <property type="molecule type" value="mRNA"/>
</dbReference>
<evidence type="ECO:0000259" key="2">
    <source>
        <dbReference type="Pfam" id="PF00557"/>
    </source>
</evidence>
<dbReference type="PANTHER" id="PTHR10804:SF11">
    <property type="entry name" value="PROLIFERATION-ASSOCIATED PROTEIN 2G4"/>
    <property type="match status" value="1"/>
</dbReference>
<dbReference type="SUPFAM" id="SSF55920">
    <property type="entry name" value="Creatinase/aminopeptidase"/>
    <property type="match status" value="1"/>
</dbReference>
<evidence type="ECO:0000313" key="4">
    <source>
        <dbReference type="EMBL" id="LAC23682.1"/>
    </source>
</evidence>
<dbReference type="InterPro" id="IPR036005">
    <property type="entry name" value="Creatinase/aminopeptidase-like"/>
</dbReference>
<dbReference type="EMBL" id="IACF01004143">
    <property type="protein sequence ID" value="LAB69737.1"/>
    <property type="molecule type" value="mRNA"/>
</dbReference>
<proteinExistence type="evidence at transcript level"/>
<protein>
    <submittedName>
        <fullName evidence="3">ERBB-3 BINDING PROTEIN 1</fullName>
    </submittedName>
</protein>
<name>A0A2P2I6T2_9CRUS</name>
<dbReference type="InterPro" id="IPR004545">
    <property type="entry name" value="PA2G4"/>
</dbReference>
<dbReference type="InterPro" id="IPR036388">
    <property type="entry name" value="WH-like_DNA-bd_sf"/>
</dbReference>
<organism evidence="3">
    <name type="scientific">Hirondellea gigas</name>
    <dbReference type="NCBI Taxonomy" id="1518452"/>
    <lineage>
        <taxon>Eukaryota</taxon>
        <taxon>Metazoa</taxon>
        <taxon>Ecdysozoa</taxon>
        <taxon>Arthropoda</taxon>
        <taxon>Crustacea</taxon>
        <taxon>Multicrustacea</taxon>
        <taxon>Malacostraca</taxon>
        <taxon>Eumalacostraca</taxon>
        <taxon>Peracarida</taxon>
        <taxon>Amphipoda</taxon>
        <taxon>Amphilochidea</taxon>
        <taxon>Lysianassida</taxon>
        <taxon>Lysianassidira</taxon>
        <taxon>Lysianassoidea</taxon>
        <taxon>Lysianassidae</taxon>
        <taxon>Hirondellea</taxon>
    </lineage>
</organism>
<dbReference type="InterPro" id="IPR047113">
    <property type="entry name" value="PA2G4/ARX1"/>
</dbReference>
<dbReference type="PANTHER" id="PTHR10804">
    <property type="entry name" value="PROTEASE FAMILY M24 METHIONYL AMINOPEPTIDASE, AMINOPEPTIDASE P"/>
    <property type="match status" value="1"/>
</dbReference>
<sequence length="389" mass="43135">MSDVEDMTDEVEVDESKVDKVLDPSNQDVVTKYQCAASIANRAMKALADSAIKGVKIVELCEKGDEFVLAECSKVYAKGKVEKGIAFPTSISVNNIAGHFSPLLGDTTELKAGDLVKIDLGVHIDGFAALTARTIVIPDGKPLDGRRADAIAACYTAAQAALRLIVPGQKNTELTKFFWKSAQAFNCTPMQGVLSHELKQFIIDGSNVIIGKIDIDQGIKVDEFEFEINQVYAIDIVMSTGEGKVRELNEATTVYKREVDRNYNLKMKAARYVLTEVNSRFPTYPFTIRALKDKRAKLGIVECKNHELVQPYPVLHERAGEFVAQLKFTVLLLPTGTINITGFDADLSQIQTKFSVEDEELKALLARQIKKKGRRRRKKKTKKDVEMAS</sequence>
<dbReference type="InterPro" id="IPR036390">
    <property type="entry name" value="WH_DNA-bd_sf"/>
</dbReference>
<feature type="domain" description="Peptidase M24" evidence="2">
    <location>
        <begin position="32"/>
        <end position="211"/>
    </location>
</feature>
<reference evidence="4" key="1">
    <citation type="submission" date="2017-11" db="EMBL/GenBank/DDBJ databases">
        <title>The sensing device of the deep-sea amphipod.</title>
        <authorList>
            <person name="Kobayashi H."/>
            <person name="Nagahama T."/>
            <person name="Arai W."/>
            <person name="Sasagawa Y."/>
            <person name="Umeda M."/>
            <person name="Hayashi T."/>
            <person name="Nikaido I."/>
            <person name="Watanabe H."/>
            <person name="Oguri K."/>
            <person name="Kitazato H."/>
            <person name="Fujioka K."/>
            <person name="Kido Y."/>
            <person name="Takami H."/>
        </authorList>
    </citation>
    <scope>NUCLEOTIDE SEQUENCE</scope>
    <source>
        <tissue evidence="4">Whole body</tissue>
    </source>
</reference>
<evidence type="ECO:0000313" key="3">
    <source>
        <dbReference type="EMBL" id="LAB69737.1"/>
    </source>
</evidence>
<dbReference type="CDD" id="cd01089">
    <property type="entry name" value="PA2G4-like"/>
    <property type="match status" value="1"/>
</dbReference>
<dbReference type="Gene3D" id="1.10.10.10">
    <property type="entry name" value="Winged helix-like DNA-binding domain superfamily/Winged helix DNA-binding domain"/>
    <property type="match status" value="1"/>
</dbReference>
<dbReference type="FunFam" id="1.10.10.10:FF:000029">
    <property type="entry name" value="Proliferation-associated 2G4, a"/>
    <property type="match status" value="1"/>
</dbReference>